<evidence type="ECO:0000313" key="2">
    <source>
        <dbReference type="EMBL" id="TFL06238.1"/>
    </source>
</evidence>
<proteinExistence type="predicted"/>
<dbReference type="STRING" id="1884261.A0A5C3QXX6"/>
<dbReference type="SUPFAM" id="SSF51905">
    <property type="entry name" value="FAD/NAD(P)-binding domain"/>
    <property type="match status" value="1"/>
</dbReference>
<dbReference type="GO" id="GO:0016491">
    <property type="term" value="F:oxidoreductase activity"/>
    <property type="evidence" value="ECO:0007669"/>
    <property type="project" value="TreeGrafter"/>
</dbReference>
<evidence type="ECO:0000313" key="3">
    <source>
        <dbReference type="Proteomes" id="UP000305067"/>
    </source>
</evidence>
<dbReference type="PANTHER" id="PTHR42923">
    <property type="entry name" value="PROTOPORPHYRINOGEN OXIDASE"/>
    <property type="match status" value="1"/>
</dbReference>
<keyword evidence="1" id="KW-1133">Transmembrane helix</keyword>
<organism evidence="2 3">
    <name type="scientific">Pterulicium gracile</name>
    <dbReference type="NCBI Taxonomy" id="1884261"/>
    <lineage>
        <taxon>Eukaryota</taxon>
        <taxon>Fungi</taxon>
        <taxon>Dikarya</taxon>
        <taxon>Basidiomycota</taxon>
        <taxon>Agaricomycotina</taxon>
        <taxon>Agaricomycetes</taxon>
        <taxon>Agaricomycetidae</taxon>
        <taxon>Agaricales</taxon>
        <taxon>Pleurotineae</taxon>
        <taxon>Pterulaceae</taxon>
        <taxon>Pterulicium</taxon>
    </lineage>
</organism>
<dbReference type="AlphaFoldDB" id="A0A5C3QXX6"/>
<dbReference type="Proteomes" id="UP000305067">
    <property type="component" value="Unassembled WGS sequence"/>
</dbReference>
<dbReference type="EMBL" id="ML178815">
    <property type="protein sequence ID" value="TFL06238.1"/>
    <property type="molecule type" value="Genomic_DNA"/>
</dbReference>
<evidence type="ECO:0008006" key="4">
    <source>
        <dbReference type="Google" id="ProtNLM"/>
    </source>
</evidence>
<feature type="transmembrane region" description="Helical" evidence="1">
    <location>
        <begin position="146"/>
        <end position="168"/>
    </location>
</feature>
<keyword evidence="3" id="KW-1185">Reference proteome</keyword>
<dbReference type="Pfam" id="PF13450">
    <property type="entry name" value="NAD_binding_8"/>
    <property type="match status" value="1"/>
</dbReference>
<reference evidence="2 3" key="1">
    <citation type="journal article" date="2019" name="Nat. Ecol. Evol.">
        <title>Megaphylogeny resolves global patterns of mushroom evolution.</title>
        <authorList>
            <person name="Varga T."/>
            <person name="Krizsan K."/>
            <person name="Foldi C."/>
            <person name="Dima B."/>
            <person name="Sanchez-Garcia M."/>
            <person name="Sanchez-Ramirez S."/>
            <person name="Szollosi G.J."/>
            <person name="Szarkandi J.G."/>
            <person name="Papp V."/>
            <person name="Albert L."/>
            <person name="Andreopoulos W."/>
            <person name="Angelini C."/>
            <person name="Antonin V."/>
            <person name="Barry K.W."/>
            <person name="Bougher N.L."/>
            <person name="Buchanan P."/>
            <person name="Buyck B."/>
            <person name="Bense V."/>
            <person name="Catcheside P."/>
            <person name="Chovatia M."/>
            <person name="Cooper J."/>
            <person name="Damon W."/>
            <person name="Desjardin D."/>
            <person name="Finy P."/>
            <person name="Geml J."/>
            <person name="Haridas S."/>
            <person name="Hughes K."/>
            <person name="Justo A."/>
            <person name="Karasinski D."/>
            <person name="Kautmanova I."/>
            <person name="Kiss B."/>
            <person name="Kocsube S."/>
            <person name="Kotiranta H."/>
            <person name="LaButti K.M."/>
            <person name="Lechner B.E."/>
            <person name="Liimatainen K."/>
            <person name="Lipzen A."/>
            <person name="Lukacs Z."/>
            <person name="Mihaltcheva S."/>
            <person name="Morgado L.N."/>
            <person name="Niskanen T."/>
            <person name="Noordeloos M.E."/>
            <person name="Ohm R.A."/>
            <person name="Ortiz-Santana B."/>
            <person name="Ovrebo C."/>
            <person name="Racz N."/>
            <person name="Riley R."/>
            <person name="Savchenko A."/>
            <person name="Shiryaev A."/>
            <person name="Soop K."/>
            <person name="Spirin V."/>
            <person name="Szebenyi C."/>
            <person name="Tomsovsky M."/>
            <person name="Tulloss R.E."/>
            <person name="Uehling J."/>
            <person name="Grigoriev I.V."/>
            <person name="Vagvolgyi C."/>
            <person name="Papp T."/>
            <person name="Martin F.M."/>
            <person name="Miettinen O."/>
            <person name="Hibbett D.S."/>
            <person name="Nagy L.G."/>
        </authorList>
    </citation>
    <scope>NUCLEOTIDE SEQUENCE [LARGE SCALE GENOMIC DNA]</scope>
    <source>
        <strain evidence="2 3">CBS 309.79</strain>
    </source>
</reference>
<dbReference type="PANTHER" id="PTHR42923:SF42">
    <property type="entry name" value="AMINE OXIDASE DOMAIN-CONTAINING PROTEIN"/>
    <property type="match status" value="1"/>
</dbReference>
<accession>A0A5C3QXX6</accession>
<dbReference type="InterPro" id="IPR050464">
    <property type="entry name" value="Zeta_carotene_desat/Oxidored"/>
</dbReference>
<sequence length="528" mass="58443">MSKPHPRFKVAIVGTGLAGLTASHLLNKEDVEVHVFERASALGMDSESITITKAEKRVTVPMRSFQGGYYPRLVELYKNIGVTSEETDYTYTFSRLSRRPTGDEISTRFIYNGASGRNGMSIPSNSQTQLGANRTRWRALCTWTSNWVYTLFAGICFLRMVILSIPALRCANVESMSFNQWATELRPRSPVSRWLGFDLGWDLFIEDILIPLFSGVLSCETKDVLSHPAEEFLDYTWLTFYTHHYIVKNGVQDVVTRISANFKHVHLSSSISAIQRDPDNPLLAQVIVESDSAGPPQVYGGFHHIIIATTAPVAQKILNRYLSSLPTAGDDHPHKAAVERLSTCLGSFRTCDTIIINHTDGSLLPPDTDDRRELNVVTLDPEYPLTESKEELTNCVERSCAMATQILPGFPTDQPVYQTTNPVVPIPEDSILSVSKIARALLTQQSKHALGGIYVRERVDEQRSWCSLTPWYRSTLGPLQGAGWRSGGEKASPSGPGIWVCGAYACSGIPFLEGCVVSAELVVEALLE</sequence>
<keyword evidence="1" id="KW-0472">Membrane</keyword>
<name>A0A5C3QXX6_9AGAR</name>
<protein>
    <recommendedName>
        <fullName evidence="4">FAD/NAD(P)-binding domain-containing protein</fullName>
    </recommendedName>
</protein>
<dbReference type="Gene3D" id="3.50.50.60">
    <property type="entry name" value="FAD/NAD(P)-binding domain"/>
    <property type="match status" value="1"/>
</dbReference>
<gene>
    <name evidence="2" type="ORF">BDV98DRAFT_588527</name>
</gene>
<keyword evidence="1" id="KW-0812">Transmembrane</keyword>
<evidence type="ECO:0000256" key="1">
    <source>
        <dbReference type="SAM" id="Phobius"/>
    </source>
</evidence>
<dbReference type="OrthoDB" id="1111734at2759"/>
<dbReference type="InterPro" id="IPR036188">
    <property type="entry name" value="FAD/NAD-bd_sf"/>
</dbReference>